<proteinExistence type="predicted"/>
<evidence type="ECO:0000313" key="4">
    <source>
        <dbReference type="Proteomes" id="UP000604825"/>
    </source>
</evidence>
<keyword evidence="2" id="KW-0732">Signal</keyword>
<keyword evidence="1" id="KW-0175">Coiled coil</keyword>
<dbReference type="AlphaFoldDB" id="A0A811S653"/>
<evidence type="ECO:0000256" key="1">
    <source>
        <dbReference type="SAM" id="Coils"/>
    </source>
</evidence>
<evidence type="ECO:0000256" key="2">
    <source>
        <dbReference type="SAM" id="SignalP"/>
    </source>
</evidence>
<name>A0A811S653_9POAL</name>
<protein>
    <recommendedName>
        <fullName evidence="5">Transmembrane protein</fullName>
    </recommendedName>
</protein>
<dbReference type="EMBL" id="CAJGYO010000018">
    <property type="protein sequence ID" value="CAD6337959.1"/>
    <property type="molecule type" value="Genomic_DNA"/>
</dbReference>
<comment type="caution">
    <text evidence="3">The sequence shown here is derived from an EMBL/GenBank/DDBJ whole genome shotgun (WGS) entry which is preliminary data.</text>
</comment>
<evidence type="ECO:0000313" key="3">
    <source>
        <dbReference type="EMBL" id="CAD6337959.1"/>
    </source>
</evidence>
<feature type="chain" id="PRO_5032376044" description="Transmembrane protein" evidence="2">
    <location>
        <begin position="24"/>
        <end position="197"/>
    </location>
</feature>
<keyword evidence="4" id="KW-1185">Reference proteome</keyword>
<evidence type="ECO:0008006" key="5">
    <source>
        <dbReference type="Google" id="ProtNLM"/>
    </source>
</evidence>
<gene>
    <name evidence="3" type="ORF">NCGR_LOCUS62057</name>
</gene>
<organism evidence="3 4">
    <name type="scientific">Miscanthus lutarioriparius</name>
    <dbReference type="NCBI Taxonomy" id="422564"/>
    <lineage>
        <taxon>Eukaryota</taxon>
        <taxon>Viridiplantae</taxon>
        <taxon>Streptophyta</taxon>
        <taxon>Embryophyta</taxon>
        <taxon>Tracheophyta</taxon>
        <taxon>Spermatophyta</taxon>
        <taxon>Magnoliopsida</taxon>
        <taxon>Liliopsida</taxon>
        <taxon>Poales</taxon>
        <taxon>Poaceae</taxon>
        <taxon>PACMAD clade</taxon>
        <taxon>Panicoideae</taxon>
        <taxon>Andropogonodae</taxon>
        <taxon>Andropogoneae</taxon>
        <taxon>Saccharinae</taxon>
        <taxon>Miscanthus</taxon>
    </lineage>
</organism>
<accession>A0A811S653</accession>
<feature type="signal peptide" evidence="2">
    <location>
        <begin position="1"/>
        <end position="23"/>
    </location>
</feature>
<reference evidence="3" key="1">
    <citation type="submission" date="2020-10" db="EMBL/GenBank/DDBJ databases">
        <authorList>
            <person name="Han B."/>
            <person name="Lu T."/>
            <person name="Zhao Q."/>
            <person name="Huang X."/>
            <person name="Zhao Y."/>
        </authorList>
    </citation>
    <scope>NUCLEOTIDE SEQUENCE</scope>
</reference>
<dbReference type="Proteomes" id="UP000604825">
    <property type="component" value="Unassembled WGS sequence"/>
</dbReference>
<sequence>MALCLVSLCLSSLLSVFLRRRRSHRSSPPTARSSSAGTVTAACSSAATAIFSSVSTPPLLFSLRSRSKTARTLASLSTCAEVPEDLVAHCAEVVARYVALQEAPSRARLIPAGSVVLAAAQVGVAAAVVLCFWEEVANRTLLDQGKEIDLAKLQLEKERLEKRQQEGRNLPQSWLYVLATLVLDAFNKGRASFSRHD</sequence>
<feature type="coiled-coil region" evidence="1">
    <location>
        <begin position="143"/>
        <end position="170"/>
    </location>
</feature>